<dbReference type="STRING" id="91604.ID47_08825"/>
<feature type="domain" description="Phosphoribosyltransferase" evidence="1">
    <location>
        <begin position="57"/>
        <end position="186"/>
    </location>
</feature>
<dbReference type="Gene3D" id="3.40.50.2020">
    <property type="match status" value="1"/>
</dbReference>
<gene>
    <name evidence="2" type="ORF">ID47_08825</name>
</gene>
<accession>A0A077AWI7</accession>
<reference evidence="2 3" key="1">
    <citation type="submission" date="2014-07" db="EMBL/GenBank/DDBJ databases">
        <title>Comparative genomic insights into amoeba endosymbionts belonging to the families of Holosporaceae and Candidatus Midichloriaceae within Rickettsiales.</title>
        <authorList>
            <person name="Wang Z."/>
            <person name="Wu M."/>
        </authorList>
    </citation>
    <scope>NUCLEOTIDE SEQUENCE [LARGE SCALE GENOMIC DNA]</scope>
    <source>
        <strain evidence="2">PRA3</strain>
    </source>
</reference>
<dbReference type="SUPFAM" id="SSF53271">
    <property type="entry name" value="PRTase-like"/>
    <property type="match status" value="1"/>
</dbReference>
<dbReference type="HOGENOM" id="CLU_1243454_0_0_5"/>
<dbReference type="PANTHER" id="PTHR43218:SF1">
    <property type="entry name" value="PHOSPHORIBOSYLTRANSFERASE"/>
    <property type="match status" value="1"/>
</dbReference>
<dbReference type="PANTHER" id="PTHR43218">
    <property type="entry name" value="PHOSPHORIBOSYLTRANSFERASE-RELATED"/>
    <property type="match status" value="1"/>
</dbReference>
<dbReference type="CDD" id="cd06223">
    <property type="entry name" value="PRTases_typeI"/>
    <property type="match status" value="1"/>
</dbReference>
<name>A0A077AWI7_9PROT</name>
<evidence type="ECO:0000313" key="2">
    <source>
        <dbReference type="EMBL" id="AIK96811.1"/>
    </source>
</evidence>
<dbReference type="AlphaFoldDB" id="A0A077AWI7"/>
<organism evidence="2 3">
    <name type="scientific">Candidatus Odyssella acanthamoebae</name>
    <dbReference type="NCBI Taxonomy" id="91604"/>
    <lineage>
        <taxon>Bacteria</taxon>
        <taxon>Pseudomonadati</taxon>
        <taxon>Pseudomonadota</taxon>
        <taxon>Alphaproteobacteria</taxon>
        <taxon>Holosporales</taxon>
        <taxon>Candidatus Paracaedibacteraceae</taxon>
        <taxon>Candidatus Odyssella</taxon>
    </lineage>
</organism>
<proteinExistence type="predicted"/>
<dbReference type="RefSeq" id="WP_051908770.1">
    <property type="nucleotide sequence ID" value="NZ_CP008941.1"/>
</dbReference>
<keyword evidence="3" id="KW-1185">Reference proteome</keyword>
<dbReference type="Proteomes" id="UP000028926">
    <property type="component" value="Chromosome"/>
</dbReference>
<dbReference type="eggNOG" id="COG0503">
    <property type="taxonomic scope" value="Bacteria"/>
</dbReference>
<dbReference type="InterPro" id="IPR000836">
    <property type="entry name" value="PRTase_dom"/>
</dbReference>
<evidence type="ECO:0000313" key="3">
    <source>
        <dbReference type="Proteomes" id="UP000028926"/>
    </source>
</evidence>
<dbReference type="Pfam" id="PF00156">
    <property type="entry name" value="Pribosyltran"/>
    <property type="match status" value="1"/>
</dbReference>
<evidence type="ECO:0000259" key="1">
    <source>
        <dbReference type="Pfam" id="PF00156"/>
    </source>
</evidence>
<dbReference type="KEGG" id="paca:ID47_08825"/>
<sequence length="222" mass="24319">MVREILKEIICMMMVTSIFSNQETFTLKIGDFEKAYPIRQPKSGAPVKIAYVNDFADNMALLRATTKGLREKIKAQNLIQQIDIVVIPGDKANALGALLVEKLSIDNPHLKLVIFRTTDKGGTIKSVNYQSLTSSTAKKLYASEYHQHLIQGKNVMIMDDVISTGATVKAAAELVNILGGKVKAYACGATEGEKDLASEISGKETFDGLPFFKVAHFPLIKI</sequence>
<dbReference type="EMBL" id="CP008941">
    <property type="protein sequence ID" value="AIK96811.1"/>
    <property type="molecule type" value="Genomic_DNA"/>
</dbReference>
<protein>
    <recommendedName>
        <fullName evidence="1">Phosphoribosyltransferase domain-containing protein</fullName>
    </recommendedName>
</protein>
<dbReference type="InterPro" id="IPR029057">
    <property type="entry name" value="PRTase-like"/>
</dbReference>